<dbReference type="SMART" id="SM00034">
    <property type="entry name" value="CLECT"/>
    <property type="match status" value="2"/>
</dbReference>
<protein>
    <recommendedName>
        <fullName evidence="3">C-type lectin domain-containing protein</fullName>
    </recommendedName>
</protein>
<dbReference type="PROSITE" id="PS50041">
    <property type="entry name" value="C_TYPE_LECTIN_2"/>
    <property type="match status" value="2"/>
</dbReference>
<keyword evidence="5" id="KW-1185">Reference proteome</keyword>
<dbReference type="PROSITE" id="PS00615">
    <property type="entry name" value="C_TYPE_LECTIN_1"/>
    <property type="match status" value="2"/>
</dbReference>
<keyword evidence="2" id="KW-0732">Signal</keyword>
<dbReference type="OrthoDB" id="7357196at2759"/>
<evidence type="ECO:0000256" key="1">
    <source>
        <dbReference type="ARBA" id="ARBA00023157"/>
    </source>
</evidence>
<dbReference type="SUPFAM" id="SSF56436">
    <property type="entry name" value="C-type lectin-like"/>
    <property type="match status" value="2"/>
</dbReference>
<dbReference type="InterPro" id="IPR018378">
    <property type="entry name" value="C-type_lectin_CS"/>
</dbReference>
<dbReference type="CDD" id="cd00037">
    <property type="entry name" value="CLECT"/>
    <property type="match status" value="2"/>
</dbReference>
<dbReference type="InterPro" id="IPR016186">
    <property type="entry name" value="C-type_lectin-like/link_sf"/>
</dbReference>
<feature type="domain" description="C-type lectin" evidence="3">
    <location>
        <begin position="43"/>
        <end position="149"/>
    </location>
</feature>
<dbReference type="EMBL" id="KZ149926">
    <property type="protein sequence ID" value="PZC77594.1"/>
    <property type="molecule type" value="Genomic_DNA"/>
</dbReference>
<proteinExistence type="predicted"/>
<feature type="domain" description="C-type lectin" evidence="3">
    <location>
        <begin position="173"/>
        <end position="300"/>
    </location>
</feature>
<dbReference type="Pfam" id="PF00059">
    <property type="entry name" value="Lectin_C"/>
    <property type="match status" value="2"/>
</dbReference>
<dbReference type="SMR" id="A0A2W1BVD9"/>
<accession>A0A2W1BVD9</accession>
<sequence>MKTIITCFFLLFSLNFIECSFRCDYKYSVVAKGWFKHFVVPATWFDARLRCALEGAVLLSPISPELEAEMTQILKNFFTSESEVFTGIHATISNGNYYSMEGIPIIDIQLPWADNEPDNKDNKERCITFNGNGDLADRMCEDTRPYICYRAGSKEAKTNECGTVDSEYRLDKRTKSCYKFHRVPRTFARAHFACSAEGGHLVIINSETEAKVLKELFAKNPAITMPGVFWKDVAFVGFQDWGERGEWRTIHGETLSEAGYDKFSLGEPLDATTGEYCGSIYRTAMLNDLWCDKPAPFICEKNPDYPAVCHPLTDEKTKITKKKD</sequence>
<dbReference type="InterPro" id="IPR001304">
    <property type="entry name" value="C-type_lectin-like"/>
</dbReference>
<dbReference type="PANTHER" id="PTHR22803">
    <property type="entry name" value="MANNOSE, PHOSPHOLIPASE, LECTIN RECEPTOR RELATED"/>
    <property type="match status" value="1"/>
</dbReference>
<organism evidence="4 5">
    <name type="scientific">Helicoverpa armigera</name>
    <name type="common">Cotton bollworm</name>
    <name type="synonym">Heliothis armigera</name>
    <dbReference type="NCBI Taxonomy" id="29058"/>
    <lineage>
        <taxon>Eukaryota</taxon>
        <taxon>Metazoa</taxon>
        <taxon>Ecdysozoa</taxon>
        <taxon>Arthropoda</taxon>
        <taxon>Hexapoda</taxon>
        <taxon>Insecta</taxon>
        <taxon>Pterygota</taxon>
        <taxon>Neoptera</taxon>
        <taxon>Endopterygota</taxon>
        <taxon>Lepidoptera</taxon>
        <taxon>Glossata</taxon>
        <taxon>Ditrysia</taxon>
        <taxon>Noctuoidea</taxon>
        <taxon>Noctuidae</taxon>
        <taxon>Heliothinae</taxon>
        <taxon>Helicoverpa</taxon>
    </lineage>
</organism>
<name>A0A2W1BVD9_HELAM</name>
<evidence type="ECO:0000259" key="3">
    <source>
        <dbReference type="PROSITE" id="PS50041"/>
    </source>
</evidence>
<gene>
    <name evidence="4" type="primary">HaOG203217</name>
    <name evidence="4" type="ORF">B5X24_HaOG203217</name>
</gene>
<dbReference type="Gene3D" id="3.10.100.10">
    <property type="entry name" value="Mannose-Binding Protein A, subunit A"/>
    <property type="match status" value="2"/>
</dbReference>
<keyword evidence="1" id="KW-1015">Disulfide bond</keyword>
<evidence type="ECO:0000313" key="5">
    <source>
        <dbReference type="Proteomes" id="UP000249218"/>
    </source>
</evidence>
<dbReference type="Proteomes" id="UP000249218">
    <property type="component" value="Unassembled WGS sequence"/>
</dbReference>
<dbReference type="AlphaFoldDB" id="A0A2W1BVD9"/>
<feature type="chain" id="PRO_5015893836" description="C-type lectin domain-containing protein" evidence="2">
    <location>
        <begin position="20"/>
        <end position="324"/>
    </location>
</feature>
<evidence type="ECO:0000313" key="4">
    <source>
        <dbReference type="EMBL" id="PZC77594.1"/>
    </source>
</evidence>
<evidence type="ECO:0000256" key="2">
    <source>
        <dbReference type="SAM" id="SignalP"/>
    </source>
</evidence>
<dbReference type="InterPro" id="IPR050111">
    <property type="entry name" value="C-type_lectin/snaclec_domain"/>
</dbReference>
<feature type="signal peptide" evidence="2">
    <location>
        <begin position="1"/>
        <end position="19"/>
    </location>
</feature>
<dbReference type="InterPro" id="IPR016187">
    <property type="entry name" value="CTDL_fold"/>
</dbReference>
<reference evidence="4 5" key="1">
    <citation type="journal article" date="2017" name="BMC Biol.">
        <title>Genomic innovations, transcriptional plasticity and gene loss underlying the evolution and divergence of two highly polyphagous and invasive Helicoverpa pest species.</title>
        <authorList>
            <person name="Pearce S.L."/>
            <person name="Clarke D.F."/>
            <person name="East P.D."/>
            <person name="Elfekih S."/>
            <person name="Gordon K.H."/>
            <person name="Jermiin L.S."/>
            <person name="McGaughran A."/>
            <person name="Oakeshott J.G."/>
            <person name="Papanikolaou A."/>
            <person name="Perera O.P."/>
            <person name="Rane R.V."/>
            <person name="Richards S."/>
            <person name="Tay W.T."/>
            <person name="Walsh T.K."/>
            <person name="Anderson A."/>
            <person name="Anderson C.J."/>
            <person name="Asgari S."/>
            <person name="Board P.G."/>
            <person name="Bretschneider A."/>
            <person name="Campbell P.M."/>
            <person name="Chertemps T."/>
            <person name="Christeller J.T."/>
            <person name="Coppin C.W."/>
            <person name="Downes S.J."/>
            <person name="Duan G."/>
            <person name="Farnsworth C.A."/>
            <person name="Good R.T."/>
            <person name="Han L.B."/>
            <person name="Han Y.C."/>
            <person name="Hatje K."/>
            <person name="Horne I."/>
            <person name="Huang Y.P."/>
            <person name="Hughes D.S."/>
            <person name="Jacquin-Joly E."/>
            <person name="James W."/>
            <person name="Jhangiani S."/>
            <person name="Kollmar M."/>
            <person name="Kuwar S.S."/>
            <person name="Li S."/>
            <person name="Liu N.Y."/>
            <person name="Maibeche M.T."/>
            <person name="Miller J.R."/>
            <person name="Montagne N."/>
            <person name="Perry T."/>
            <person name="Qu J."/>
            <person name="Song S.V."/>
            <person name="Sutton G.G."/>
            <person name="Vogel H."/>
            <person name="Walenz B.P."/>
            <person name="Xu W."/>
            <person name="Zhang H.J."/>
            <person name="Zou Z."/>
            <person name="Batterham P."/>
            <person name="Edwards O.R."/>
            <person name="Feyereisen R."/>
            <person name="Gibbs R.A."/>
            <person name="Heckel D.G."/>
            <person name="McGrath A."/>
            <person name="Robin C."/>
            <person name="Scherer S.E."/>
            <person name="Worley K.C."/>
            <person name="Wu Y.D."/>
        </authorList>
    </citation>
    <scope>NUCLEOTIDE SEQUENCE [LARGE SCALE GENOMIC DNA]</scope>
    <source>
        <strain evidence="4">Harm_GR_Male_#8</strain>
        <tissue evidence="4">Whole organism</tissue>
    </source>
</reference>